<gene>
    <name evidence="1" type="ORF">F5148DRAFT_495250</name>
</gene>
<proteinExistence type="predicted"/>
<organism evidence="1 2">
    <name type="scientific">Russula earlei</name>
    <dbReference type="NCBI Taxonomy" id="71964"/>
    <lineage>
        <taxon>Eukaryota</taxon>
        <taxon>Fungi</taxon>
        <taxon>Dikarya</taxon>
        <taxon>Basidiomycota</taxon>
        <taxon>Agaricomycotina</taxon>
        <taxon>Agaricomycetes</taxon>
        <taxon>Russulales</taxon>
        <taxon>Russulaceae</taxon>
        <taxon>Russula</taxon>
    </lineage>
</organism>
<keyword evidence="2" id="KW-1185">Reference proteome</keyword>
<reference evidence="1" key="1">
    <citation type="submission" date="2021-03" db="EMBL/GenBank/DDBJ databases">
        <title>Evolutionary priming and transition to the ectomycorrhizal habit in an iconic lineage of mushroom-forming fungi: is preadaptation a requirement?</title>
        <authorList>
            <consortium name="DOE Joint Genome Institute"/>
            <person name="Looney B.P."/>
            <person name="Miyauchi S."/>
            <person name="Morin E."/>
            <person name="Drula E."/>
            <person name="Courty P.E."/>
            <person name="Chicoki N."/>
            <person name="Fauchery L."/>
            <person name="Kohler A."/>
            <person name="Kuo A."/>
            <person name="LaButti K."/>
            <person name="Pangilinan J."/>
            <person name="Lipzen A."/>
            <person name="Riley R."/>
            <person name="Andreopoulos W."/>
            <person name="He G."/>
            <person name="Johnson J."/>
            <person name="Barry K.W."/>
            <person name="Grigoriev I.V."/>
            <person name="Nagy L."/>
            <person name="Hibbett D."/>
            <person name="Henrissat B."/>
            <person name="Matheny P.B."/>
            <person name="Labbe J."/>
            <person name="Martin A.F."/>
        </authorList>
    </citation>
    <scope>NUCLEOTIDE SEQUENCE</scope>
    <source>
        <strain evidence="1">BPL698</strain>
    </source>
</reference>
<evidence type="ECO:0000313" key="2">
    <source>
        <dbReference type="Proteomes" id="UP001207468"/>
    </source>
</evidence>
<sequence length="231" mass="25125">MHTPLHAISVAAATVTPRLTPPTPAPSPQHAAAHDNFECTTDTFFAIDFQQFTHHRLIFRHHHFFLHDGGPPRFGNTNSNDRRAIPTAHASSIVAIASPSPTLTPLSLPTPQHKQSPPPRQFRRAKPQNIRIKTLDQEWSKFQAPGRCKVSHIAGLGTTCGPHVTHDPHSHTSLLPCVSSPALATPQATISRSNPHRPAIATDHACTPRPGSLDASASQAFHDHLDHCDQS</sequence>
<evidence type="ECO:0000313" key="1">
    <source>
        <dbReference type="EMBL" id="KAI9452940.1"/>
    </source>
</evidence>
<comment type="caution">
    <text evidence="1">The sequence shown here is derived from an EMBL/GenBank/DDBJ whole genome shotgun (WGS) entry which is preliminary data.</text>
</comment>
<accession>A0ACC0TYR0</accession>
<protein>
    <submittedName>
        <fullName evidence="1">Uncharacterized protein</fullName>
    </submittedName>
</protein>
<dbReference type="Proteomes" id="UP001207468">
    <property type="component" value="Unassembled WGS sequence"/>
</dbReference>
<name>A0ACC0TYR0_9AGAM</name>
<dbReference type="EMBL" id="JAGFNK010000322">
    <property type="protein sequence ID" value="KAI9452940.1"/>
    <property type="molecule type" value="Genomic_DNA"/>
</dbReference>